<gene>
    <name evidence="1" type="ORF">PUN28_012440</name>
</gene>
<reference evidence="1 2" key="1">
    <citation type="submission" date="2023-03" db="EMBL/GenBank/DDBJ databases">
        <title>High recombination rates correlate with genetic variation in Cardiocondyla obscurior ants.</title>
        <authorList>
            <person name="Errbii M."/>
        </authorList>
    </citation>
    <scope>NUCLEOTIDE SEQUENCE [LARGE SCALE GENOMIC DNA]</scope>
    <source>
        <strain evidence="1">Alpha-2009</strain>
        <tissue evidence="1">Whole body</tissue>
    </source>
</reference>
<organism evidence="1 2">
    <name type="scientific">Cardiocondyla obscurior</name>
    <dbReference type="NCBI Taxonomy" id="286306"/>
    <lineage>
        <taxon>Eukaryota</taxon>
        <taxon>Metazoa</taxon>
        <taxon>Ecdysozoa</taxon>
        <taxon>Arthropoda</taxon>
        <taxon>Hexapoda</taxon>
        <taxon>Insecta</taxon>
        <taxon>Pterygota</taxon>
        <taxon>Neoptera</taxon>
        <taxon>Endopterygota</taxon>
        <taxon>Hymenoptera</taxon>
        <taxon>Apocrita</taxon>
        <taxon>Aculeata</taxon>
        <taxon>Formicoidea</taxon>
        <taxon>Formicidae</taxon>
        <taxon>Myrmicinae</taxon>
        <taxon>Cardiocondyla</taxon>
    </lineage>
</organism>
<proteinExistence type="predicted"/>
<dbReference type="Proteomes" id="UP001430953">
    <property type="component" value="Unassembled WGS sequence"/>
</dbReference>
<accession>A0AAW2FFX4</accession>
<evidence type="ECO:0000313" key="1">
    <source>
        <dbReference type="EMBL" id="KAL0113281.1"/>
    </source>
</evidence>
<dbReference type="EMBL" id="JADYXP020000012">
    <property type="protein sequence ID" value="KAL0113281.1"/>
    <property type="molecule type" value="Genomic_DNA"/>
</dbReference>
<dbReference type="AlphaFoldDB" id="A0AAW2FFX4"/>
<name>A0AAW2FFX4_9HYME</name>
<sequence>MCETTSDIREDLFDALAQLRSTDQGSAEKLREMLDARIEKKYGLRKTLAARMPKQFLQNIESALPIRDSKEHDCRLAETCNVVKTENWNGDPEVISFLEIDELDNFENHRISDLKVLEAEYEDCREEEQDIPRISIPDQEFVNGTLCKLTSEGGVGNVGRAAQFRSDARWRCTRYVTFSFRSTFSTHETTKRCTKR</sequence>
<evidence type="ECO:0000313" key="2">
    <source>
        <dbReference type="Proteomes" id="UP001430953"/>
    </source>
</evidence>
<keyword evidence="2" id="KW-1185">Reference proteome</keyword>
<comment type="caution">
    <text evidence="1">The sequence shown here is derived from an EMBL/GenBank/DDBJ whole genome shotgun (WGS) entry which is preliminary data.</text>
</comment>
<protein>
    <submittedName>
        <fullName evidence="1">Uncharacterized protein</fullName>
    </submittedName>
</protein>